<dbReference type="AlphaFoldDB" id="A0A846MM17"/>
<sequence>MPVYIAILNIPKHRVVDAFREVYTTSEEAEYSFLPALVEGLVNGLRWVGVANAANFVAQYEQAVGVRFEEADLFEDGRIVVEMADVEGKRIRFSRFQFAPDEPPRVQMQAVLRTLKEALIEAEEYELLNALKERLP</sequence>
<comment type="caution">
    <text evidence="1">The sequence shown here is derived from an EMBL/GenBank/DDBJ whole genome shotgun (WGS) entry which is preliminary data.</text>
</comment>
<keyword evidence="2" id="KW-1185">Reference proteome</keyword>
<organism evidence="1 2">
    <name type="scientific">Thermonema lapsum</name>
    <dbReference type="NCBI Taxonomy" id="28195"/>
    <lineage>
        <taxon>Bacteria</taxon>
        <taxon>Pseudomonadati</taxon>
        <taxon>Bacteroidota</taxon>
        <taxon>Cytophagia</taxon>
        <taxon>Cytophagales</taxon>
        <taxon>Thermonemataceae</taxon>
        <taxon>Thermonema</taxon>
    </lineage>
</organism>
<name>A0A846MM17_9BACT</name>
<dbReference type="Proteomes" id="UP000537126">
    <property type="component" value="Unassembled WGS sequence"/>
</dbReference>
<reference evidence="1 2" key="1">
    <citation type="submission" date="2020-03" db="EMBL/GenBank/DDBJ databases">
        <title>Genomic Encyclopedia of Type Strains, Phase IV (KMG-IV): sequencing the most valuable type-strain genomes for metagenomic binning, comparative biology and taxonomic classification.</title>
        <authorList>
            <person name="Goeker M."/>
        </authorList>
    </citation>
    <scope>NUCLEOTIDE SEQUENCE [LARGE SCALE GENOMIC DNA]</scope>
    <source>
        <strain evidence="1 2">DSM 5718</strain>
    </source>
</reference>
<accession>A0A846MM17</accession>
<protein>
    <submittedName>
        <fullName evidence="1">Uncharacterized protein</fullName>
    </submittedName>
</protein>
<gene>
    <name evidence="1" type="ORF">FHS56_000054</name>
</gene>
<evidence type="ECO:0000313" key="1">
    <source>
        <dbReference type="EMBL" id="NIK72568.1"/>
    </source>
</evidence>
<dbReference type="RefSeq" id="WP_166917892.1">
    <property type="nucleotide sequence ID" value="NZ_JAASRN010000001.1"/>
</dbReference>
<proteinExistence type="predicted"/>
<evidence type="ECO:0000313" key="2">
    <source>
        <dbReference type="Proteomes" id="UP000537126"/>
    </source>
</evidence>
<dbReference type="EMBL" id="JAASRN010000001">
    <property type="protein sequence ID" value="NIK72568.1"/>
    <property type="molecule type" value="Genomic_DNA"/>
</dbReference>